<feature type="domain" description="HTH crp-type" evidence="5">
    <location>
        <begin position="149"/>
        <end position="222"/>
    </location>
</feature>
<dbReference type="RefSeq" id="WP_262067240.1">
    <property type="nucleotide sequence ID" value="NZ_JAMXOD010000028.1"/>
</dbReference>
<dbReference type="SMART" id="SM00419">
    <property type="entry name" value="HTH_CRP"/>
    <property type="match status" value="1"/>
</dbReference>
<evidence type="ECO:0000256" key="2">
    <source>
        <dbReference type="ARBA" id="ARBA00023125"/>
    </source>
</evidence>
<keyword evidence="2" id="KW-0238">DNA-binding</keyword>
<dbReference type="InterPro" id="IPR036390">
    <property type="entry name" value="WH_DNA-bd_sf"/>
</dbReference>
<feature type="domain" description="Cyclic nucleotide-binding" evidence="4">
    <location>
        <begin position="15"/>
        <end position="88"/>
    </location>
</feature>
<evidence type="ECO:0000256" key="1">
    <source>
        <dbReference type="ARBA" id="ARBA00023015"/>
    </source>
</evidence>
<comment type="caution">
    <text evidence="6">The sequence shown here is derived from an EMBL/GenBank/DDBJ whole genome shotgun (WGS) entry which is preliminary data.</text>
</comment>
<dbReference type="Gene3D" id="1.10.10.10">
    <property type="entry name" value="Winged helix-like DNA-binding domain superfamily/Winged helix DNA-binding domain"/>
    <property type="match status" value="1"/>
</dbReference>
<dbReference type="PRINTS" id="PR00034">
    <property type="entry name" value="HTHCRP"/>
</dbReference>
<sequence length="231" mass="26427">MLPQVSEKSLLICEVLQKASPASLSALVRIAKQKKIKKGNHLFWDKESVKYLYFVMEGQISLYKQSANGEKKVIFVYGSGNMLNEVMLQDLPASINCEAFSDSLVLYFPIKEFEKVLENDYPLCKAVMDSMATKIRRLYRQMKNTTGSLRGDKRIAAKLWKLSQDHGTPCQEGVQINLELTITYLADMLGSKRETVSRQLRLLSDEGLLIQNGKYFIIPNRNRLMEYFKAP</sequence>
<keyword evidence="3" id="KW-0804">Transcription</keyword>
<protein>
    <submittedName>
        <fullName evidence="6">Crp/Fnr family transcriptional regulator</fullName>
    </submittedName>
</protein>
<evidence type="ECO:0000259" key="4">
    <source>
        <dbReference type="PROSITE" id="PS50042"/>
    </source>
</evidence>
<dbReference type="InterPro" id="IPR050397">
    <property type="entry name" value="Env_Response_Regulators"/>
</dbReference>
<reference evidence="6 7" key="1">
    <citation type="journal article" date="2022" name="Genome Biol. Evol.">
        <title>Host diet, physiology and behaviors set the stage for Lachnospiraceae cladogenesis.</title>
        <authorList>
            <person name="Vera-Ponce De Leon A."/>
            <person name="Schneider M."/>
            <person name="Jahnes B.C."/>
            <person name="Sadowski V."/>
            <person name="Camuy-Velez L.A."/>
            <person name="Duan J."/>
            <person name="Sabree Z.L."/>
        </authorList>
    </citation>
    <scope>NUCLEOTIDE SEQUENCE [LARGE SCALE GENOMIC DNA]</scope>
    <source>
        <strain evidence="6 7">PAL113</strain>
    </source>
</reference>
<organism evidence="6 7">
    <name type="scientific">Aequitasia blattaphilus</name>
    <dbReference type="NCBI Taxonomy" id="2949332"/>
    <lineage>
        <taxon>Bacteria</taxon>
        <taxon>Bacillati</taxon>
        <taxon>Bacillota</taxon>
        <taxon>Clostridia</taxon>
        <taxon>Lachnospirales</taxon>
        <taxon>Lachnospiraceae</taxon>
        <taxon>Aequitasia</taxon>
    </lineage>
</organism>
<dbReference type="CDD" id="cd00038">
    <property type="entry name" value="CAP_ED"/>
    <property type="match status" value="1"/>
</dbReference>
<dbReference type="PANTHER" id="PTHR24567:SF74">
    <property type="entry name" value="HTH-TYPE TRANSCRIPTIONAL REGULATOR ARCR"/>
    <property type="match status" value="1"/>
</dbReference>
<dbReference type="InterPro" id="IPR036388">
    <property type="entry name" value="WH-like_DNA-bd_sf"/>
</dbReference>
<dbReference type="PROSITE" id="PS50042">
    <property type="entry name" value="CNMP_BINDING_3"/>
    <property type="match status" value="1"/>
</dbReference>
<accession>A0ABT1ECA2</accession>
<evidence type="ECO:0000259" key="5">
    <source>
        <dbReference type="PROSITE" id="PS51063"/>
    </source>
</evidence>
<proteinExistence type="predicted"/>
<dbReference type="Proteomes" id="UP001523566">
    <property type="component" value="Unassembled WGS sequence"/>
</dbReference>
<dbReference type="SUPFAM" id="SSF51206">
    <property type="entry name" value="cAMP-binding domain-like"/>
    <property type="match status" value="1"/>
</dbReference>
<dbReference type="InterPro" id="IPR012318">
    <property type="entry name" value="HTH_CRP"/>
</dbReference>
<keyword evidence="1" id="KW-0805">Transcription regulation</keyword>
<gene>
    <name evidence="6" type="ORF">NK125_13760</name>
</gene>
<dbReference type="EMBL" id="JAMZFW010000028">
    <property type="protein sequence ID" value="MCP1103468.1"/>
    <property type="molecule type" value="Genomic_DNA"/>
</dbReference>
<dbReference type="SMART" id="SM00100">
    <property type="entry name" value="cNMP"/>
    <property type="match status" value="1"/>
</dbReference>
<name>A0ABT1ECA2_9FIRM</name>
<evidence type="ECO:0000313" key="6">
    <source>
        <dbReference type="EMBL" id="MCP1103468.1"/>
    </source>
</evidence>
<dbReference type="PANTHER" id="PTHR24567">
    <property type="entry name" value="CRP FAMILY TRANSCRIPTIONAL REGULATORY PROTEIN"/>
    <property type="match status" value="1"/>
</dbReference>
<dbReference type="Pfam" id="PF13545">
    <property type="entry name" value="HTH_Crp_2"/>
    <property type="match status" value="1"/>
</dbReference>
<dbReference type="SUPFAM" id="SSF46785">
    <property type="entry name" value="Winged helix' DNA-binding domain"/>
    <property type="match status" value="1"/>
</dbReference>
<dbReference type="InterPro" id="IPR018490">
    <property type="entry name" value="cNMP-bd_dom_sf"/>
</dbReference>
<dbReference type="PROSITE" id="PS51063">
    <property type="entry name" value="HTH_CRP_2"/>
    <property type="match status" value="1"/>
</dbReference>
<keyword evidence="7" id="KW-1185">Reference proteome</keyword>
<dbReference type="Pfam" id="PF00027">
    <property type="entry name" value="cNMP_binding"/>
    <property type="match status" value="1"/>
</dbReference>
<dbReference type="Gene3D" id="2.60.120.10">
    <property type="entry name" value="Jelly Rolls"/>
    <property type="match status" value="1"/>
</dbReference>
<dbReference type="InterPro" id="IPR000595">
    <property type="entry name" value="cNMP-bd_dom"/>
</dbReference>
<dbReference type="InterPro" id="IPR014710">
    <property type="entry name" value="RmlC-like_jellyroll"/>
</dbReference>
<evidence type="ECO:0000313" key="7">
    <source>
        <dbReference type="Proteomes" id="UP001523566"/>
    </source>
</evidence>
<evidence type="ECO:0000256" key="3">
    <source>
        <dbReference type="ARBA" id="ARBA00023163"/>
    </source>
</evidence>